<accession>A0A1E1KGE9</accession>
<gene>
    <name evidence="2" type="ORF">RAG0_06162</name>
</gene>
<feature type="compositionally biased region" description="Low complexity" evidence="1">
    <location>
        <begin position="75"/>
        <end position="87"/>
    </location>
</feature>
<feature type="compositionally biased region" description="Low complexity" evidence="1">
    <location>
        <begin position="1"/>
        <end position="23"/>
    </location>
</feature>
<evidence type="ECO:0000256" key="1">
    <source>
        <dbReference type="SAM" id="MobiDB-lite"/>
    </source>
</evidence>
<protein>
    <submittedName>
        <fullName evidence="2">Uncharacterized protein</fullName>
    </submittedName>
</protein>
<dbReference type="Proteomes" id="UP000178912">
    <property type="component" value="Unassembled WGS sequence"/>
</dbReference>
<organism evidence="2 3">
    <name type="scientific">Rhynchosporium agropyri</name>
    <dbReference type="NCBI Taxonomy" id="914238"/>
    <lineage>
        <taxon>Eukaryota</taxon>
        <taxon>Fungi</taxon>
        <taxon>Dikarya</taxon>
        <taxon>Ascomycota</taxon>
        <taxon>Pezizomycotina</taxon>
        <taxon>Leotiomycetes</taxon>
        <taxon>Helotiales</taxon>
        <taxon>Ploettnerulaceae</taxon>
        <taxon>Rhynchosporium</taxon>
    </lineage>
</organism>
<keyword evidence="3" id="KW-1185">Reference proteome</keyword>
<name>A0A1E1KGE9_9HELO</name>
<evidence type="ECO:0000313" key="2">
    <source>
        <dbReference type="EMBL" id="CZS97062.1"/>
    </source>
</evidence>
<proteinExistence type="predicted"/>
<evidence type="ECO:0000313" key="3">
    <source>
        <dbReference type="Proteomes" id="UP000178912"/>
    </source>
</evidence>
<dbReference type="EMBL" id="FJUX01000029">
    <property type="protein sequence ID" value="CZS97062.1"/>
    <property type="molecule type" value="Genomic_DNA"/>
</dbReference>
<feature type="region of interest" description="Disordered" evidence="1">
    <location>
        <begin position="1"/>
        <end position="87"/>
    </location>
</feature>
<feature type="compositionally biased region" description="Basic and acidic residues" evidence="1">
    <location>
        <begin position="39"/>
        <end position="49"/>
    </location>
</feature>
<dbReference type="AlphaFoldDB" id="A0A1E1KGE9"/>
<reference evidence="3" key="1">
    <citation type="submission" date="2016-03" db="EMBL/GenBank/DDBJ databases">
        <authorList>
            <person name="Guldener U."/>
        </authorList>
    </citation>
    <scope>NUCLEOTIDE SEQUENCE [LARGE SCALE GENOMIC DNA]</scope>
    <source>
        <strain evidence="3">04CH-RAC-A.6.1</strain>
    </source>
</reference>
<sequence>MSAQYSQEQQYSQPQSHFSSSPSEEYDMSPSLTLSAYTREMHLHTKKQMEAASSSARRRSLNDEGTNAHARLDKSSSISSMDSGRSQ</sequence>